<dbReference type="Pfam" id="PF00087">
    <property type="entry name" value="Toxin_TOLIP"/>
    <property type="match status" value="1"/>
</dbReference>
<reference evidence="3" key="1">
    <citation type="submission" date="2022-03" db="EMBL/GenBank/DDBJ databases">
        <authorList>
            <person name="Alioto T."/>
            <person name="Alioto T."/>
            <person name="Gomez Garrido J."/>
        </authorList>
    </citation>
    <scope>NUCLEOTIDE SEQUENCE</scope>
</reference>
<dbReference type="Gene3D" id="2.10.60.10">
    <property type="entry name" value="CD59"/>
    <property type="match status" value="1"/>
</dbReference>
<dbReference type="Proteomes" id="UP001295444">
    <property type="component" value="Chromosome 04"/>
</dbReference>
<dbReference type="EMBL" id="OW240915">
    <property type="protein sequence ID" value="CAH2286115.1"/>
    <property type="molecule type" value="Genomic_DNA"/>
</dbReference>
<evidence type="ECO:0000256" key="1">
    <source>
        <dbReference type="ARBA" id="ARBA00022729"/>
    </source>
</evidence>
<evidence type="ECO:0000313" key="3">
    <source>
        <dbReference type="EMBL" id="CAH2286115.1"/>
    </source>
</evidence>
<feature type="domain" description="Snake toxin/toxin-like" evidence="2">
    <location>
        <begin position="1"/>
        <end position="80"/>
    </location>
</feature>
<dbReference type="GO" id="GO:0005886">
    <property type="term" value="C:plasma membrane"/>
    <property type="evidence" value="ECO:0007669"/>
    <property type="project" value="TreeGrafter"/>
</dbReference>
<name>A0AAD1S4B2_PELCU</name>
<gene>
    <name evidence="3" type="ORF">PECUL_23A021512</name>
</gene>
<dbReference type="InterPro" id="IPR051110">
    <property type="entry name" value="Ly-6/neurotoxin-like_GPI-ap"/>
</dbReference>
<evidence type="ECO:0000259" key="2">
    <source>
        <dbReference type="Pfam" id="PF00087"/>
    </source>
</evidence>
<evidence type="ECO:0000313" key="4">
    <source>
        <dbReference type="Proteomes" id="UP001295444"/>
    </source>
</evidence>
<proteinExistence type="predicted"/>
<organism evidence="3 4">
    <name type="scientific">Pelobates cultripes</name>
    <name type="common">Western spadefoot toad</name>
    <dbReference type="NCBI Taxonomy" id="61616"/>
    <lineage>
        <taxon>Eukaryota</taxon>
        <taxon>Metazoa</taxon>
        <taxon>Chordata</taxon>
        <taxon>Craniata</taxon>
        <taxon>Vertebrata</taxon>
        <taxon>Euteleostomi</taxon>
        <taxon>Amphibia</taxon>
        <taxon>Batrachia</taxon>
        <taxon>Anura</taxon>
        <taxon>Pelobatoidea</taxon>
        <taxon>Pelobatidae</taxon>
        <taxon>Pelobates</taxon>
    </lineage>
</organism>
<keyword evidence="4" id="KW-1185">Reference proteome</keyword>
<protein>
    <recommendedName>
        <fullName evidence="2">Snake toxin/toxin-like domain-containing protein</fullName>
    </recommendedName>
</protein>
<accession>A0AAD1S4B2</accession>
<keyword evidence="1" id="KW-0732">Signal</keyword>
<dbReference type="InterPro" id="IPR035076">
    <property type="entry name" value="Toxin/TOLIP"/>
</dbReference>
<dbReference type="SUPFAM" id="SSF57302">
    <property type="entry name" value="Snake toxin-like"/>
    <property type="match status" value="1"/>
</dbReference>
<dbReference type="PANTHER" id="PTHR16983:SF10">
    <property type="entry name" value="PROTEIN QUIVER"/>
    <property type="match status" value="1"/>
</dbReference>
<dbReference type="AlphaFoldDB" id="A0AAD1S4B2"/>
<sequence>MCYTCNMPTPRPDCRTETNCTALSPLLQTCKTTVYATDQGYPFQGNQIIVRQCVQTCKATNQNLLGVTNPIYCCSSDFCNNMGLKPDGSNGPTAEGAAIVKLNFVAMLLPLLATAALF</sequence>
<dbReference type="PANTHER" id="PTHR16983">
    <property type="entry name" value="UPAR/LY6 DOMAIN-CONTAINING PROTEIN"/>
    <property type="match status" value="1"/>
</dbReference>
<dbReference type="FunFam" id="2.10.60.10:FF:000003">
    <property type="entry name" value="lymphocyte antigen 6E isoform X1"/>
    <property type="match status" value="1"/>
</dbReference>
<dbReference type="InterPro" id="IPR045860">
    <property type="entry name" value="Snake_toxin-like_sf"/>
</dbReference>